<dbReference type="AlphaFoldDB" id="A0A6J4P6U7"/>
<evidence type="ECO:0000313" key="2">
    <source>
        <dbReference type="EMBL" id="CAA9407473.1"/>
    </source>
</evidence>
<sequence length="51" mass="6130">GRRHPILRRRRHPHHARLHHDARGLRGRWPRGGRRHHLRVPPCLRPEPPGV</sequence>
<accession>A0A6J4P6U7</accession>
<feature type="compositionally biased region" description="Basic residues" evidence="1">
    <location>
        <begin position="25"/>
        <end position="39"/>
    </location>
</feature>
<organism evidence="2">
    <name type="scientific">uncultured Rubrobacteraceae bacterium</name>
    <dbReference type="NCBI Taxonomy" id="349277"/>
    <lineage>
        <taxon>Bacteria</taxon>
        <taxon>Bacillati</taxon>
        <taxon>Actinomycetota</taxon>
        <taxon>Rubrobacteria</taxon>
        <taxon>Rubrobacterales</taxon>
        <taxon>Rubrobacteraceae</taxon>
        <taxon>environmental samples</taxon>
    </lineage>
</organism>
<reference evidence="2" key="1">
    <citation type="submission" date="2020-02" db="EMBL/GenBank/DDBJ databases">
        <authorList>
            <person name="Meier V. D."/>
        </authorList>
    </citation>
    <scope>NUCLEOTIDE SEQUENCE</scope>
    <source>
        <strain evidence="2">AVDCRST_MAG03</strain>
    </source>
</reference>
<evidence type="ECO:0000256" key="1">
    <source>
        <dbReference type="SAM" id="MobiDB-lite"/>
    </source>
</evidence>
<protein>
    <submittedName>
        <fullName evidence="2">Integral membrane protein</fullName>
    </submittedName>
</protein>
<feature type="non-terminal residue" evidence="2">
    <location>
        <position position="1"/>
    </location>
</feature>
<proteinExistence type="predicted"/>
<name>A0A6J4P6U7_9ACTN</name>
<gene>
    <name evidence="2" type="ORF">AVDCRST_MAG03-1627</name>
</gene>
<feature type="compositionally biased region" description="Basic residues" evidence="1">
    <location>
        <begin position="1"/>
        <end position="18"/>
    </location>
</feature>
<feature type="non-terminal residue" evidence="2">
    <location>
        <position position="51"/>
    </location>
</feature>
<feature type="region of interest" description="Disordered" evidence="1">
    <location>
        <begin position="1"/>
        <end position="51"/>
    </location>
</feature>
<dbReference type="EMBL" id="CADCUT010000105">
    <property type="protein sequence ID" value="CAA9407473.1"/>
    <property type="molecule type" value="Genomic_DNA"/>
</dbReference>